<keyword evidence="8" id="KW-1185">Reference proteome</keyword>
<dbReference type="RefSeq" id="WP_349243223.1">
    <property type="nucleotide sequence ID" value="NZ_JASCXX010000002.1"/>
</dbReference>
<evidence type="ECO:0000313" key="7">
    <source>
        <dbReference type="EMBL" id="MDI6447811.1"/>
    </source>
</evidence>
<reference evidence="7" key="1">
    <citation type="submission" date="2023-05" db="EMBL/GenBank/DDBJ databases">
        <title>Anaerotaeda fermentans gen. nov., sp. nov., a novel anaerobic planctomycete of the new family within the order Sedimentisphaerales isolated from Taman Peninsula, Russia.</title>
        <authorList>
            <person name="Khomyakova M.A."/>
            <person name="Merkel A.Y."/>
            <person name="Slobodkin A.I."/>
        </authorList>
    </citation>
    <scope>NUCLEOTIDE SEQUENCE</scope>
    <source>
        <strain evidence="7">M17dextr</strain>
    </source>
</reference>
<keyword evidence="3" id="KW-0536">Nodulation</keyword>
<protein>
    <submittedName>
        <fullName evidence="7">ABC transporter ATP-binding protein</fullName>
    </submittedName>
</protein>
<evidence type="ECO:0000256" key="2">
    <source>
        <dbReference type="ARBA" id="ARBA00022448"/>
    </source>
</evidence>
<dbReference type="Gene3D" id="3.40.50.300">
    <property type="entry name" value="P-loop containing nucleotide triphosphate hydrolases"/>
    <property type="match status" value="1"/>
</dbReference>
<dbReference type="GO" id="GO:0005524">
    <property type="term" value="F:ATP binding"/>
    <property type="evidence" value="ECO:0007669"/>
    <property type="project" value="UniProtKB-KW"/>
</dbReference>
<gene>
    <name evidence="7" type="ORF">QJ522_02050</name>
</gene>
<evidence type="ECO:0000256" key="1">
    <source>
        <dbReference type="ARBA" id="ARBA00005417"/>
    </source>
</evidence>
<dbReference type="GO" id="GO:0016887">
    <property type="term" value="F:ATP hydrolysis activity"/>
    <property type="evidence" value="ECO:0007669"/>
    <property type="project" value="InterPro"/>
</dbReference>
<evidence type="ECO:0000259" key="6">
    <source>
        <dbReference type="PROSITE" id="PS50893"/>
    </source>
</evidence>
<dbReference type="SMART" id="SM00382">
    <property type="entry name" value="AAA"/>
    <property type="match status" value="1"/>
</dbReference>
<dbReference type="InterPro" id="IPR050763">
    <property type="entry name" value="ABC_transporter_ATP-binding"/>
</dbReference>
<evidence type="ECO:0000256" key="4">
    <source>
        <dbReference type="ARBA" id="ARBA00022741"/>
    </source>
</evidence>
<dbReference type="Pfam" id="PF00005">
    <property type="entry name" value="ABC_tran"/>
    <property type="match status" value="1"/>
</dbReference>
<dbReference type="InterPro" id="IPR017871">
    <property type="entry name" value="ABC_transporter-like_CS"/>
</dbReference>
<dbReference type="PANTHER" id="PTHR42711:SF5">
    <property type="entry name" value="ABC TRANSPORTER ATP-BINDING PROTEIN NATA"/>
    <property type="match status" value="1"/>
</dbReference>
<dbReference type="EMBL" id="JASCXX010000002">
    <property type="protein sequence ID" value="MDI6447811.1"/>
    <property type="molecule type" value="Genomic_DNA"/>
</dbReference>
<dbReference type="Proteomes" id="UP001431776">
    <property type="component" value="Unassembled WGS sequence"/>
</dbReference>
<dbReference type="AlphaFoldDB" id="A0AAW6TWE5"/>
<dbReference type="InterPro" id="IPR003593">
    <property type="entry name" value="AAA+_ATPase"/>
</dbReference>
<accession>A0AAW6TWE5</accession>
<comment type="similarity">
    <text evidence="1">Belongs to the ABC transporter superfamily.</text>
</comment>
<evidence type="ECO:0000256" key="5">
    <source>
        <dbReference type="ARBA" id="ARBA00022840"/>
    </source>
</evidence>
<keyword evidence="2" id="KW-0813">Transport</keyword>
<dbReference type="PROSITE" id="PS00211">
    <property type="entry name" value="ABC_TRANSPORTER_1"/>
    <property type="match status" value="1"/>
</dbReference>
<name>A0AAW6TWE5_9BACT</name>
<comment type="caution">
    <text evidence="7">The sequence shown here is derived from an EMBL/GenBank/DDBJ whole genome shotgun (WGS) entry which is preliminary data.</text>
</comment>
<dbReference type="PANTHER" id="PTHR42711">
    <property type="entry name" value="ABC TRANSPORTER ATP-BINDING PROTEIN"/>
    <property type="match status" value="1"/>
</dbReference>
<dbReference type="InterPro" id="IPR027417">
    <property type="entry name" value="P-loop_NTPase"/>
</dbReference>
<dbReference type="PROSITE" id="PS50893">
    <property type="entry name" value="ABC_TRANSPORTER_2"/>
    <property type="match status" value="1"/>
</dbReference>
<evidence type="ECO:0000313" key="8">
    <source>
        <dbReference type="Proteomes" id="UP001431776"/>
    </source>
</evidence>
<sequence length="308" mass="34393">MAVISVSHISKTFDRVCAVCDLSFAVEAGSCFGLLGPNGAGKTTMMKMIYGKAARDKKCSGAIEVFGFDPARDELAIKYLSGVVPQENNLDEELNVVQNLLVYAKFYGLARRVARERIESLLAFLELSEKAGSKIRELSGGMKRRLVIARALLNEPRLLILDEPTTGLDPQVRHLIWEKLRRLRNGGTTILLTTHYMEEAFQICDRVLIMDKGRKVMEDQPQRLMEQNIERYVLEVSQEQAAAVIGGRELPAAVRADDAQGISRFYSDDLDGLKVVAAMLDGHPYYLRQANLEDVFLKATGRALNEKQ</sequence>
<evidence type="ECO:0000256" key="3">
    <source>
        <dbReference type="ARBA" id="ARBA00022458"/>
    </source>
</evidence>
<proteinExistence type="inferred from homology"/>
<dbReference type="InterPro" id="IPR003439">
    <property type="entry name" value="ABC_transporter-like_ATP-bd"/>
</dbReference>
<keyword evidence="5 7" id="KW-0067">ATP-binding</keyword>
<dbReference type="SUPFAM" id="SSF52540">
    <property type="entry name" value="P-loop containing nucleoside triphosphate hydrolases"/>
    <property type="match status" value="1"/>
</dbReference>
<keyword evidence="4" id="KW-0547">Nucleotide-binding</keyword>
<organism evidence="7 8">
    <name type="scientific">Anaerobaca lacustris</name>
    <dbReference type="NCBI Taxonomy" id="3044600"/>
    <lineage>
        <taxon>Bacteria</taxon>
        <taxon>Pseudomonadati</taxon>
        <taxon>Planctomycetota</taxon>
        <taxon>Phycisphaerae</taxon>
        <taxon>Sedimentisphaerales</taxon>
        <taxon>Anaerobacaceae</taxon>
        <taxon>Anaerobaca</taxon>
    </lineage>
</organism>
<feature type="domain" description="ABC transporter" evidence="6">
    <location>
        <begin position="4"/>
        <end position="237"/>
    </location>
</feature>